<keyword evidence="1" id="KW-1133">Transmembrane helix</keyword>
<dbReference type="Pfam" id="PF01464">
    <property type="entry name" value="SLT"/>
    <property type="match status" value="1"/>
</dbReference>
<evidence type="ECO:0000313" key="3">
    <source>
        <dbReference type="EMBL" id="GGI87268.1"/>
    </source>
</evidence>
<evidence type="ECO:0000256" key="1">
    <source>
        <dbReference type="SAM" id="Phobius"/>
    </source>
</evidence>
<sequence>MAGAVQWTLQLVDRLTAPARNAQKRLELVEKTIKRVEAATRLSGGAFGGWAKAGENSARRVDAAFKRVQNRVGQTQQGFQGLTQMLGTAGFAVAGVGYGVGYAGKSIVDAAAYKQNQLLSLRGMMEGDASRAAKLFEDAQRFAAATPFTTREILDATRQSVAIGFDPSQAIPLVELAGKLSVGSGKSMDQVMEAFAALRGGDFGQAFGVGQGFSNLNISRMALKAAGLKFGANGEYKGTIQEGINAVSKIINKQYGSALKEQSSALSGLASTLASRPEELFMSLVDSKGSSRALKPLQDFMANLAELTDFSKGPGSRIQKRFEKSMTGLFGAVFNPLADATGGQKGVDTINRILSKLDDYATWWEREGPRVIANAKGFGEGLAAGVNTALIPVKLLGASLDKLDRLTGGEGSGGMGKVLGFMVGAGGVAWLANLLSFGMIGKLGMKGGQMLIGAMKTGISRAGQAILGRSWLARTFMGSVRGGGLLAALGLKGLGPKLLGGLKTLGPRMLGWLGRLAPLAARFAPWLARIGALFAGLSNPIGWVVTAVTAIAGLGAILYRKWEPFRDFIDGLGDGFRSAADSAVRWFQSIPSRLAGLGATLYETLLPDWVRDGLARIGVTLPTPQVVQQAAAAVPTGPQPKTPPLTPTGANASVSALTGVAERLGIDPQALLAVAFKESALNPAAVNKASGASGLIQFLPSTARGLGTTAEAVRRMSPTEQAPYIERYLREAGVRPGASLEQVYAAVFAGSASKTGRVLYTTADGRAYSDNKGLDLDGDGKITSMEAAQSAGNAWGKAAPTFAPNITINAYGQFSPQFAQDVGAAAGGAVGSSLNLYAIEQGVGTPGGGPQ</sequence>
<keyword evidence="1" id="KW-0472">Membrane</keyword>
<dbReference type="AlphaFoldDB" id="A0AAV4K5K4"/>
<dbReference type="InterPro" id="IPR008258">
    <property type="entry name" value="Transglycosylase_SLT_dom_1"/>
</dbReference>
<evidence type="ECO:0000313" key="4">
    <source>
        <dbReference type="EMBL" id="GGP29991.1"/>
    </source>
</evidence>
<comment type="caution">
    <text evidence="3">The sequence shown here is derived from an EMBL/GenBank/DDBJ whole genome shotgun (WGS) entry which is preliminary data.</text>
</comment>
<dbReference type="Proteomes" id="UP000652720">
    <property type="component" value="Unassembled WGS sequence"/>
</dbReference>
<reference evidence="4" key="1">
    <citation type="journal article" date="2014" name="Int. J. Syst. Evol. Microbiol.">
        <title>Complete genome of a new Firmicutes species belonging to the dominant human colonic microbiota ('Ruminococcus bicirculans') reveals two chromosomes and a selective capacity to utilize plant glucans.</title>
        <authorList>
            <consortium name="NISC Comparative Sequencing Program"/>
            <person name="Wegmann U."/>
            <person name="Louis P."/>
            <person name="Goesmann A."/>
            <person name="Henrissat B."/>
            <person name="Duncan S.H."/>
            <person name="Flint H.J."/>
        </authorList>
    </citation>
    <scope>NUCLEOTIDE SEQUENCE</scope>
    <source>
        <strain evidence="4">CGMCC 1.8884</strain>
    </source>
</reference>
<feature type="transmembrane region" description="Helical" evidence="1">
    <location>
        <begin position="541"/>
        <end position="559"/>
    </location>
</feature>
<keyword evidence="1" id="KW-0812">Transmembrane</keyword>
<feature type="transmembrane region" description="Helical" evidence="1">
    <location>
        <begin position="418"/>
        <end position="440"/>
    </location>
</feature>
<dbReference type="EMBL" id="BMMA01000022">
    <property type="protein sequence ID" value="GGI87268.1"/>
    <property type="molecule type" value="Genomic_DNA"/>
</dbReference>
<dbReference type="GeneID" id="59164416"/>
<reference evidence="3" key="2">
    <citation type="journal article" date="2014" name="Int. J. Syst. Evol. Microbiol.">
        <title>Complete genome sequence of Corynebacterium casei LMG S-19264T (=DSM 44701T), isolated from a smear-ripened cheese.</title>
        <authorList>
            <consortium name="US DOE Joint Genome Institute (JGI-PGF)"/>
            <person name="Walter F."/>
            <person name="Albersmeier A."/>
            <person name="Kalinowski J."/>
            <person name="Ruckert C."/>
        </authorList>
    </citation>
    <scope>NUCLEOTIDE SEQUENCE</scope>
    <source>
        <strain evidence="3">CGMCC 1.8885</strain>
    </source>
</reference>
<accession>A0AAV4K5K4</accession>
<organism evidence="3 6">
    <name type="scientific">Deinococcus wulumuqiensis</name>
    <dbReference type="NCBI Taxonomy" id="980427"/>
    <lineage>
        <taxon>Bacteria</taxon>
        <taxon>Thermotogati</taxon>
        <taxon>Deinococcota</taxon>
        <taxon>Deinococci</taxon>
        <taxon>Deinococcales</taxon>
        <taxon>Deinococcaceae</taxon>
        <taxon>Deinococcus</taxon>
    </lineage>
</organism>
<dbReference type="RefSeq" id="WP_017869986.1">
    <property type="nucleotide sequence ID" value="NZ_BMLZ01000018.1"/>
</dbReference>
<dbReference type="SUPFAM" id="SSF53955">
    <property type="entry name" value="Lysozyme-like"/>
    <property type="match status" value="1"/>
</dbReference>
<evidence type="ECO:0000313" key="5">
    <source>
        <dbReference type="Proteomes" id="UP000630135"/>
    </source>
</evidence>
<keyword evidence="5" id="KW-1185">Reference proteome</keyword>
<reference evidence="5" key="3">
    <citation type="journal article" date="2019" name="Int. J. Syst. Evol. Microbiol.">
        <title>The Global Catalogue of Microorganisms (GCM) 10K type strain sequencing project: providing services to taxonomists for standard genome sequencing and annotation.</title>
        <authorList>
            <consortium name="The Broad Institute Genomics Platform"/>
            <consortium name="The Broad Institute Genome Sequencing Center for Infectious Disease"/>
            <person name="Wu L."/>
            <person name="Ma J."/>
        </authorList>
    </citation>
    <scope>NUCLEOTIDE SEQUENCE [LARGE SCALE GENOMIC DNA]</scope>
    <source>
        <strain evidence="5">CGMCC 1.8884</strain>
    </source>
</reference>
<reference evidence="3" key="4">
    <citation type="submission" date="2023-08" db="EMBL/GenBank/DDBJ databases">
        <authorList>
            <person name="Sun Q."/>
            <person name="Zhou Y."/>
        </authorList>
    </citation>
    <scope>NUCLEOTIDE SEQUENCE</scope>
    <source>
        <strain evidence="4">CGMCC 1.8884</strain>
        <strain evidence="3">CGMCC 1.8885</strain>
    </source>
</reference>
<evidence type="ECO:0000259" key="2">
    <source>
        <dbReference type="Pfam" id="PF01464"/>
    </source>
</evidence>
<proteinExistence type="predicted"/>
<dbReference type="EMBL" id="BMLZ01000018">
    <property type="protein sequence ID" value="GGP29991.1"/>
    <property type="molecule type" value="Genomic_DNA"/>
</dbReference>
<dbReference type="Gene3D" id="1.10.530.10">
    <property type="match status" value="1"/>
</dbReference>
<dbReference type="InterPro" id="IPR023346">
    <property type="entry name" value="Lysozyme-like_dom_sf"/>
</dbReference>
<dbReference type="Proteomes" id="UP000630135">
    <property type="component" value="Unassembled WGS sequence"/>
</dbReference>
<evidence type="ECO:0000313" key="6">
    <source>
        <dbReference type="Proteomes" id="UP000652720"/>
    </source>
</evidence>
<name>A0AAV4K5K4_9DEIO</name>
<feature type="domain" description="Transglycosylase SLT" evidence="2">
    <location>
        <begin position="661"/>
        <end position="746"/>
    </location>
</feature>
<gene>
    <name evidence="4" type="ORF">GCM10008021_16420</name>
    <name evidence="3" type="ORF">GCM10010914_22180</name>
</gene>
<protein>
    <recommendedName>
        <fullName evidence="2">Transglycosylase SLT domain-containing protein</fullName>
    </recommendedName>
</protein>